<reference evidence="2 3" key="1">
    <citation type="submission" date="2023-02" db="EMBL/GenBank/DDBJ databases">
        <title>Study of novel species of the Microbacterium genus.</title>
        <authorList>
            <person name="Arroyo-Herrera I."/>
            <person name="Roman-Ponce B."/>
            <person name="Vasquez-Murrieta M.S."/>
        </authorList>
    </citation>
    <scope>NUCLEOTIDE SEQUENCE [LARGE SCALE GENOMIC DNA]</scope>
    <source>
        <strain evidence="2 3">NE1TT3</strain>
    </source>
</reference>
<evidence type="ECO:0008006" key="4">
    <source>
        <dbReference type="Google" id="ProtNLM"/>
    </source>
</evidence>
<dbReference type="EMBL" id="JAQZCI010000003">
    <property type="protein sequence ID" value="MDD7963117.1"/>
    <property type="molecule type" value="Genomic_DNA"/>
</dbReference>
<comment type="caution">
    <text evidence="2">The sequence shown here is derived from an EMBL/GenBank/DDBJ whole genome shotgun (WGS) entry which is preliminary data.</text>
</comment>
<proteinExistence type="predicted"/>
<dbReference type="Proteomes" id="UP001218170">
    <property type="component" value="Unassembled WGS sequence"/>
</dbReference>
<protein>
    <recommendedName>
        <fullName evidence="4">HNH endonuclease</fullName>
    </recommendedName>
</protein>
<name>A0ABT5SK01_9MICO</name>
<organism evidence="2 3">
    <name type="scientific">Microbacterium thalli</name>
    <dbReference type="NCBI Taxonomy" id="3027921"/>
    <lineage>
        <taxon>Bacteria</taxon>
        <taxon>Bacillati</taxon>
        <taxon>Actinomycetota</taxon>
        <taxon>Actinomycetes</taxon>
        <taxon>Micrococcales</taxon>
        <taxon>Microbacteriaceae</taxon>
        <taxon>Microbacterium</taxon>
    </lineage>
</organism>
<evidence type="ECO:0000256" key="1">
    <source>
        <dbReference type="SAM" id="MobiDB-lite"/>
    </source>
</evidence>
<evidence type="ECO:0000313" key="3">
    <source>
        <dbReference type="Proteomes" id="UP001218170"/>
    </source>
</evidence>
<dbReference type="InterPro" id="IPR044925">
    <property type="entry name" value="His-Me_finger_sf"/>
</dbReference>
<feature type="region of interest" description="Disordered" evidence="1">
    <location>
        <begin position="97"/>
        <end position="117"/>
    </location>
</feature>
<evidence type="ECO:0000313" key="2">
    <source>
        <dbReference type="EMBL" id="MDD7963117.1"/>
    </source>
</evidence>
<keyword evidence="3" id="KW-1185">Reference proteome</keyword>
<dbReference type="RefSeq" id="WP_274264800.1">
    <property type="nucleotide sequence ID" value="NZ_JAQZCI010000003.1"/>
</dbReference>
<dbReference type="SUPFAM" id="SSF54060">
    <property type="entry name" value="His-Me finger endonucleases"/>
    <property type="match status" value="1"/>
</dbReference>
<accession>A0ABT5SK01</accession>
<gene>
    <name evidence="2" type="ORF">PUW80_12245</name>
</gene>
<sequence length="163" mass="18611">MARASDIERFWTYVVKGPSTDDCWIWVGAVGDDGYGRFWTAGDGTRQRTMRPQRFLYRHLTGVDLTPDVMLLHRCDVPLCVHVDVDRDASHVRIGGAGENQRDAARAGRQRNRHTTERFASLTRADRVARSRRLRDTVREHGWDPELMARAMSGADSGQDTLW</sequence>